<proteinExistence type="predicted"/>
<evidence type="ECO:0000256" key="1">
    <source>
        <dbReference type="SAM" id="Phobius"/>
    </source>
</evidence>
<sequence>MHWMGILNRAEVIVERPLPAFQTRGWGRISARLPPCLDPVGSAVHESYPETQLVHQTKQILGEDGFDVSGPMNTNSQQQPSVIWTLNCISSSPFASRSCSIQPFAKSTIVAGRHFTIFQTLHLILSLNHSLFLALPFSTSATSLLIIIMKLITSVVLALVSVAFAYPTPGINNAQVVRRQDLQHDIDPSVPAMSDANGNVVPFSTDSVFQAAAANGQ</sequence>
<comment type="caution">
    <text evidence="2">The sequence shown here is derived from an EMBL/GenBank/DDBJ whole genome shotgun (WGS) entry which is preliminary data.</text>
</comment>
<gene>
    <name evidence="2" type="ORF">B0T20DRAFT_423688</name>
</gene>
<reference evidence="2" key="1">
    <citation type="journal article" date="2023" name="Mol. Phylogenet. Evol.">
        <title>Genome-scale phylogeny and comparative genomics of the fungal order Sordariales.</title>
        <authorList>
            <person name="Hensen N."/>
            <person name="Bonometti L."/>
            <person name="Westerberg I."/>
            <person name="Brannstrom I.O."/>
            <person name="Guillou S."/>
            <person name="Cros-Aarteil S."/>
            <person name="Calhoun S."/>
            <person name="Haridas S."/>
            <person name="Kuo A."/>
            <person name="Mondo S."/>
            <person name="Pangilinan J."/>
            <person name="Riley R."/>
            <person name="LaButti K."/>
            <person name="Andreopoulos B."/>
            <person name="Lipzen A."/>
            <person name="Chen C."/>
            <person name="Yan M."/>
            <person name="Daum C."/>
            <person name="Ng V."/>
            <person name="Clum A."/>
            <person name="Steindorff A."/>
            <person name="Ohm R.A."/>
            <person name="Martin F."/>
            <person name="Silar P."/>
            <person name="Natvig D.O."/>
            <person name="Lalanne C."/>
            <person name="Gautier V."/>
            <person name="Ament-Velasquez S.L."/>
            <person name="Kruys A."/>
            <person name="Hutchinson M.I."/>
            <person name="Powell A.J."/>
            <person name="Barry K."/>
            <person name="Miller A.N."/>
            <person name="Grigoriev I.V."/>
            <person name="Debuchy R."/>
            <person name="Gladieux P."/>
            <person name="Hiltunen Thoren M."/>
            <person name="Johannesson H."/>
        </authorList>
    </citation>
    <scope>NUCLEOTIDE SEQUENCE</scope>
    <source>
        <strain evidence="2">FGSC 1904</strain>
    </source>
</reference>
<evidence type="ECO:0000313" key="2">
    <source>
        <dbReference type="EMBL" id="KAK3391428.1"/>
    </source>
</evidence>
<organism evidence="2 3">
    <name type="scientific">Sordaria brevicollis</name>
    <dbReference type="NCBI Taxonomy" id="83679"/>
    <lineage>
        <taxon>Eukaryota</taxon>
        <taxon>Fungi</taxon>
        <taxon>Dikarya</taxon>
        <taxon>Ascomycota</taxon>
        <taxon>Pezizomycotina</taxon>
        <taxon>Sordariomycetes</taxon>
        <taxon>Sordariomycetidae</taxon>
        <taxon>Sordariales</taxon>
        <taxon>Sordariaceae</taxon>
        <taxon>Sordaria</taxon>
    </lineage>
</organism>
<dbReference type="AlphaFoldDB" id="A0AAE0P0Z8"/>
<feature type="transmembrane region" description="Helical" evidence="1">
    <location>
        <begin position="143"/>
        <end position="166"/>
    </location>
</feature>
<feature type="transmembrane region" description="Helical" evidence="1">
    <location>
        <begin position="115"/>
        <end position="137"/>
    </location>
</feature>
<keyword evidence="3" id="KW-1185">Reference proteome</keyword>
<evidence type="ECO:0000313" key="3">
    <source>
        <dbReference type="Proteomes" id="UP001281003"/>
    </source>
</evidence>
<keyword evidence="1" id="KW-1133">Transmembrane helix</keyword>
<keyword evidence="1" id="KW-0472">Membrane</keyword>
<accession>A0AAE0P0Z8</accession>
<reference evidence="2" key="2">
    <citation type="submission" date="2023-07" db="EMBL/GenBank/DDBJ databases">
        <authorList>
            <consortium name="Lawrence Berkeley National Laboratory"/>
            <person name="Haridas S."/>
            <person name="Hensen N."/>
            <person name="Bonometti L."/>
            <person name="Westerberg I."/>
            <person name="Brannstrom I.O."/>
            <person name="Guillou S."/>
            <person name="Cros-Aarteil S."/>
            <person name="Calhoun S."/>
            <person name="Kuo A."/>
            <person name="Mondo S."/>
            <person name="Pangilinan J."/>
            <person name="Riley R."/>
            <person name="LaButti K."/>
            <person name="Andreopoulos B."/>
            <person name="Lipzen A."/>
            <person name="Chen C."/>
            <person name="Yanf M."/>
            <person name="Daum C."/>
            <person name="Ng V."/>
            <person name="Clum A."/>
            <person name="Steindorff A."/>
            <person name="Ohm R."/>
            <person name="Martin F."/>
            <person name="Silar P."/>
            <person name="Natvig D."/>
            <person name="Lalanne C."/>
            <person name="Gautier V."/>
            <person name="Ament-velasquez S.L."/>
            <person name="Kruys A."/>
            <person name="Hutchinson M.I."/>
            <person name="Powell A.J."/>
            <person name="Barry K."/>
            <person name="Miller A.N."/>
            <person name="Grigoriev I.V."/>
            <person name="Debuchy R."/>
            <person name="Gladieux P."/>
            <person name="Thoren M.H."/>
            <person name="Johannesson H."/>
        </authorList>
    </citation>
    <scope>NUCLEOTIDE SEQUENCE</scope>
    <source>
        <strain evidence="2">FGSC 1904</strain>
    </source>
</reference>
<name>A0AAE0P0Z8_SORBR</name>
<dbReference type="Proteomes" id="UP001281003">
    <property type="component" value="Unassembled WGS sequence"/>
</dbReference>
<protein>
    <submittedName>
        <fullName evidence="2">Uncharacterized protein</fullName>
    </submittedName>
</protein>
<dbReference type="EMBL" id="JAUTDP010000013">
    <property type="protein sequence ID" value="KAK3391428.1"/>
    <property type="molecule type" value="Genomic_DNA"/>
</dbReference>
<keyword evidence="1" id="KW-0812">Transmembrane</keyword>